<name>A0A1Y2MWX3_PSEAH</name>
<feature type="region of interest" description="Disordered" evidence="1">
    <location>
        <begin position="1"/>
        <end position="28"/>
    </location>
</feature>
<gene>
    <name evidence="4" type="ORF">BG845_03718</name>
</gene>
<keyword evidence="2" id="KW-1133">Transmembrane helix</keyword>
<keyword evidence="5" id="KW-1185">Reference proteome</keyword>
<feature type="compositionally biased region" description="Low complexity" evidence="1">
    <location>
        <begin position="1"/>
        <end position="20"/>
    </location>
</feature>
<keyword evidence="4" id="KW-0645">Protease</keyword>
<keyword evidence="2" id="KW-0812">Transmembrane</keyword>
<dbReference type="Pfam" id="PF02517">
    <property type="entry name" value="Rce1-like"/>
    <property type="match status" value="1"/>
</dbReference>
<proteinExistence type="predicted"/>
<dbReference type="STRING" id="2074.BG845_03718"/>
<feature type="transmembrane region" description="Helical" evidence="2">
    <location>
        <begin position="145"/>
        <end position="166"/>
    </location>
</feature>
<accession>A0A1Y2MWX3</accession>
<evidence type="ECO:0000313" key="4">
    <source>
        <dbReference type="EMBL" id="OSY39148.1"/>
    </source>
</evidence>
<evidence type="ECO:0000313" key="5">
    <source>
        <dbReference type="Proteomes" id="UP000194360"/>
    </source>
</evidence>
<feature type="transmembrane region" description="Helical" evidence="2">
    <location>
        <begin position="39"/>
        <end position="60"/>
    </location>
</feature>
<reference evidence="4 5" key="1">
    <citation type="submission" date="2016-09" db="EMBL/GenBank/DDBJ databases">
        <title>Pseudonocardia autotrophica DSM535, a candidate organism with high potential of specific P450 cytochromes.</title>
        <authorList>
            <person name="Grumaz C."/>
            <person name="Vainshtein Y."/>
            <person name="Kirstahler P."/>
            <person name="Sohn K."/>
        </authorList>
    </citation>
    <scope>NUCLEOTIDE SEQUENCE [LARGE SCALE GENOMIC DNA]</scope>
    <source>
        <strain evidence="4 5">DSM 535</strain>
    </source>
</reference>
<protein>
    <submittedName>
        <fullName evidence="4">CAAX amino terminal protease self-immunity</fullName>
    </submittedName>
</protein>
<feature type="transmembrane region" description="Helical" evidence="2">
    <location>
        <begin position="187"/>
        <end position="220"/>
    </location>
</feature>
<feature type="domain" description="CAAX prenyl protease 2/Lysostaphin resistance protein A-like" evidence="3">
    <location>
        <begin position="155"/>
        <end position="238"/>
    </location>
</feature>
<evidence type="ECO:0000259" key="3">
    <source>
        <dbReference type="Pfam" id="PF02517"/>
    </source>
</evidence>
<dbReference type="EMBL" id="MIGB01000019">
    <property type="protein sequence ID" value="OSY39148.1"/>
    <property type="molecule type" value="Genomic_DNA"/>
</dbReference>
<feature type="transmembrane region" description="Helical" evidence="2">
    <location>
        <begin position="66"/>
        <end position="90"/>
    </location>
</feature>
<feature type="transmembrane region" description="Helical" evidence="2">
    <location>
        <begin position="102"/>
        <end position="125"/>
    </location>
</feature>
<dbReference type="Proteomes" id="UP000194360">
    <property type="component" value="Unassembled WGS sequence"/>
</dbReference>
<comment type="caution">
    <text evidence="4">The sequence shown here is derived from an EMBL/GenBank/DDBJ whole genome shotgun (WGS) entry which is preliminary data.</text>
</comment>
<organism evidence="4 5">
    <name type="scientific">Pseudonocardia autotrophica</name>
    <name type="common">Amycolata autotrophica</name>
    <name type="synonym">Nocardia autotrophica</name>
    <dbReference type="NCBI Taxonomy" id="2074"/>
    <lineage>
        <taxon>Bacteria</taxon>
        <taxon>Bacillati</taxon>
        <taxon>Actinomycetota</taxon>
        <taxon>Actinomycetes</taxon>
        <taxon>Pseudonocardiales</taxon>
        <taxon>Pseudonocardiaceae</taxon>
        <taxon>Pseudonocardia</taxon>
    </lineage>
</organism>
<dbReference type="AlphaFoldDB" id="A0A1Y2MWX3"/>
<keyword evidence="4" id="KW-0378">Hydrolase</keyword>
<dbReference type="GO" id="GO:0080120">
    <property type="term" value="P:CAAX-box protein maturation"/>
    <property type="evidence" value="ECO:0007669"/>
    <property type="project" value="UniProtKB-ARBA"/>
</dbReference>
<dbReference type="GO" id="GO:0006508">
    <property type="term" value="P:proteolysis"/>
    <property type="evidence" value="ECO:0007669"/>
    <property type="project" value="UniProtKB-KW"/>
</dbReference>
<dbReference type="PANTHER" id="PTHR36435">
    <property type="entry name" value="SLR1288 PROTEIN"/>
    <property type="match status" value="1"/>
</dbReference>
<dbReference type="InterPro" id="IPR052710">
    <property type="entry name" value="CAAX_protease"/>
</dbReference>
<evidence type="ECO:0000256" key="2">
    <source>
        <dbReference type="SAM" id="Phobius"/>
    </source>
</evidence>
<dbReference type="GO" id="GO:0004175">
    <property type="term" value="F:endopeptidase activity"/>
    <property type="evidence" value="ECO:0007669"/>
    <property type="project" value="UniProtKB-ARBA"/>
</dbReference>
<feature type="transmembrane region" description="Helical" evidence="2">
    <location>
        <begin position="226"/>
        <end position="248"/>
    </location>
</feature>
<dbReference type="OrthoDB" id="3693644at2"/>
<sequence>MTDDTTAPASTAAGAQPGTAEPRVGAGPPDRPSLGWTELLVGAVLYLVLSIAGGALLFVAGGGMPAAVPLLAVTGVATLVAALAVLALRVRWLPAIGLRRTTLGWLLVAVAAGLVARVLAAALGYGYQQVTGDMSNPQAFLGDALGGGGVLVFAGILLTGALLVPFAEELLFRGIGYGALRRYGVWVAVPASSAVFALAHGVNVVMVIALLLGVVCALLYERSRSVWPAVVAHSVFNASGFVVAGLFLGGAGS</sequence>
<dbReference type="InterPro" id="IPR003675">
    <property type="entry name" value="Rce1/LyrA-like_dom"/>
</dbReference>
<dbReference type="PANTHER" id="PTHR36435:SF1">
    <property type="entry name" value="CAAX AMINO TERMINAL PROTEASE FAMILY PROTEIN"/>
    <property type="match status" value="1"/>
</dbReference>
<evidence type="ECO:0000256" key="1">
    <source>
        <dbReference type="SAM" id="MobiDB-lite"/>
    </source>
</evidence>
<dbReference type="RefSeq" id="WP_085913910.1">
    <property type="nucleotide sequence ID" value="NZ_AP018920.1"/>
</dbReference>
<keyword evidence="2" id="KW-0472">Membrane</keyword>